<evidence type="ECO:0000313" key="1">
    <source>
        <dbReference type="EMBL" id="KAI3687851.1"/>
    </source>
</evidence>
<reference evidence="1 2" key="2">
    <citation type="journal article" date="2022" name="Mol. Ecol. Resour.">
        <title>The genomes of chicory, endive, great burdock and yacon provide insights into Asteraceae paleo-polyploidization history and plant inulin production.</title>
        <authorList>
            <person name="Fan W."/>
            <person name="Wang S."/>
            <person name="Wang H."/>
            <person name="Wang A."/>
            <person name="Jiang F."/>
            <person name="Liu H."/>
            <person name="Zhao H."/>
            <person name="Xu D."/>
            <person name="Zhang Y."/>
        </authorList>
    </citation>
    <scope>NUCLEOTIDE SEQUENCE [LARGE SCALE GENOMIC DNA]</scope>
    <source>
        <strain evidence="2">cv. Yunnan</strain>
        <tissue evidence="1">Leaves</tissue>
    </source>
</reference>
<reference evidence="2" key="1">
    <citation type="journal article" date="2022" name="Mol. Ecol. Resour.">
        <title>The genomes of chicory, endive, great burdock and yacon provide insights into Asteraceae palaeo-polyploidization history and plant inulin production.</title>
        <authorList>
            <person name="Fan W."/>
            <person name="Wang S."/>
            <person name="Wang H."/>
            <person name="Wang A."/>
            <person name="Jiang F."/>
            <person name="Liu H."/>
            <person name="Zhao H."/>
            <person name="Xu D."/>
            <person name="Zhang Y."/>
        </authorList>
    </citation>
    <scope>NUCLEOTIDE SEQUENCE [LARGE SCALE GENOMIC DNA]</scope>
    <source>
        <strain evidence="2">cv. Yunnan</strain>
    </source>
</reference>
<sequence>MASNLQFLIIPLMCPGHLIPMVDMAKLIAQHSVAVTIVITPRNAQRYGAVLHRAIASGLPIKILQLRFPASDHGLPDGCESVDDLPTFNLSKNFFDACSTLQKPLEHEFNMIKPRPSCIISDKHLPWTAEVAKKFEIPWVVFDGMSCFTQLATHNLCVSKVHEKLADSDRFILPGLPDDISMTKCQLPGLFNPGNSAKAKEMKSVRERVRAAEVGAYGTLINSFKEMEPRYIHEFKKLKQGRVWCIGPFSNSNKNDLDRAQRGSKDSINNNHKCMTWLDSQRDRSVIFACLGSLTRLTPQQFTELALGLEGSQSPFILVVKGGSRTEEIEKWLDENGFESRVKGRGFLIRGWASQVLVLLHQAVGAFLTHCGWNSTIEGVCAGVPMITWPQFAEQFFNERLVVQVLGIGVGVGAQRVIHLDLVDEDEEGMQVKREDVCKAVKMVMDEGKEGEERREKAKCLKQMAEKAIEEGGSSQFDLNRFIEDIRLHTNKGLVG</sequence>
<evidence type="ECO:0000313" key="2">
    <source>
        <dbReference type="Proteomes" id="UP001056120"/>
    </source>
</evidence>
<gene>
    <name evidence="1" type="ORF">L1987_81554</name>
</gene>
<protein>
    <submittedName>
        <fullName evidence="1">Uncharacterized protein</fullName>
    </submittedName>
</protein>
<proteinExistence type="predicted"/>
<name>A0ACB8YRW3_9ASTR</name>
<keyword evidence="2" id="KW-1185">Reference proteome</keyword>
<organism evidence="1 2">
    <name type="scientific">Smallanthus sonchifolius</name>
    <dbReference type="NCBI Taxonomy" id="185202"/>
    <lineage>
        <taxon>Eukaryota</taxon>
        <taxon>Viridiplantae</taxon>
        <taxon>Streptophyta</taxon>
        <taxon>Embryophyta</taxon>
        <taxon>Tracheophyta</taxon>
        <taxon>Spermatophyta</taxon>
        <taxon>Magnoliopsida</taxon>
        <taxon>eudicotyledons</taxon>
        <taxon>Gunneridae</taxon>
        <taxon>Pentapetalae</taxon>
        <taxon>asterids</taxon>
        <taxon>campanulids</taxon>
        <taxon>Asterales</taxon>
        <taxon>Asteraceae</taxon>
        <taxon>Asteroideae</taxon>
        <taxon>Heliantheae alliance</taxon>
        <taxon>Millerieae</taxon>
        <taxon>Smallanthus</taxon>
    </lineage>
</organism>
<dbReference type="EMBL" id="CM042044">
    <property type="protein sequence ID" value="KAI3687851.1"/>
    <property type="molecule type" value="Genomic_DNA"/>
</dbReference>
<comment type="caution">
    <text evidence="1">The sequence shown here is derived from an EMBL/GenBank/DDBJ whole genome shotgun (WGS) entry which is preliminary data.</text>
</comment>
<dbReference type="Proteomes" id="UP001056120">
    <property type="component" value="Linkage Group LG27"/>
</dbReference>
<accession>A0ACB8YRW3</accession>